<name>A0A165YEZ0_9HYPH</name>
<accession>A0A165YEZ0</accession>
<keyword evidence="2" id="KW-1185">Reference proteome</keyword>
<dbReference type="AlphaFoldDB" id="A0A165YEZ0"/>
<reference evidence="1 2" key="1">
    <citation type="journal article" date="2016" name="Front. Microbiol.">
        <title>Comparative Genomic Analysis Reveals a Diverse Repertoire of Genes Involved in Prokaryote-Eukaryote Interactions within the Pseudovibrio Genus.</title>
        <authorList>
            <person name="Romano S."/>
            <person name="Fernandez-Guerra A."/>
            <person name="Reen F.J."/>
            <person name="Glockner F.O."/>
            <person name="Crowley S.P."/>
            <person name="O'Sullivan O."/>
            <person name="Cotter P.D."/>
            <person name="Adams C."/>
            <person name="Dobson A.D."/>
            <person name="O'Gara F."/>
        </authorList>
    </citation>
    <scope>NUCLEOTIDE SEQUENCE [LARGE SCALE GENOMIC DNA]</scope>
    <source>
        <strain evidence="1 2">Ad2</strain>
    </source>
</reference>
<dbReference type="EMBL" id="LMCB01000017">
    <property type="protein sequence ID" value="KZL18785.1"/>
    <property type="molecule type" value="Genomic_DNA"/>
</dbReference>
<proteinExistence type="predicted"/>
<evidence type="ECO:0000313" key="2">
    <source>
        <dbReference type="Proteomes" id="UP000076577"/>
    </source>
</evidence>
<comment type="caution">
    <text evidence="1">The sequence shown here is derived from an EMBL/GenBank/DDBJ whole genome shotgun (WGS) entry which is preliminary data.</text>
</comment>
<dbReference type="RefSeq" id="WP_068005954.1">
    <property type="nucleotide sequence ID" value="NZ_FOFM01000001.1"/>
</dbReference>
<gene>
    <name evidence="1" type="ORF">PsAD2_02301</name>
</gene>
<evidence type="ECO:0000313" key="1">
    <source>
        <dbReference type="EMBL" id="KZL18785.1"/>
    </source>
</evidence>
<organism evidence="1 2">
    <name type="scientific">Pseudovibrio axinellae</name>
    <dbReference type="NCBI Taxonomy" id="989403"/>
    <lineage>
        <taxon>Bacteria</taxon>
        <taxon>Pseudomonadati</taxon>
        <taxon>Pseudomonadota</taxon>
        <taxon>Alphaproteobacteria</taxon>
        <taxon>Hyphomicrobiales</taxon>
        <taxon>Stappiaceae</taxon>
        <taxon>Pseudovibrio</taxon>
    </lineage>
</organism>
<dbReference type="OrthoDB" id="7838352at2"/>
<protein>
    <submittedName>
        <fullName evidence="1">Uncharacterized protein</fullName>
    </submittedName>
</protein>
<dbReference type="Proteomes" id="UP000076577">
    <property type="component" value="Unassembled WGS sequence"/>
</dbReference>
<sequence length="283" mass="31551">MSSEQTNSSLKLIQPKNVMFGSLGLTKSDDKADLKNISPTTPQMPSLYIGDKSASPTLRYRPFHNSGFVALTKEDRTYFIYCENPDVSKRKIAEGTYKDDQSFVDYLGNSATEITPILRDLSTQSVTKQQVSGFNNGINTDAFSELKEIVQVVSDDIAGTFWALVETDSGKLYCPIRVVDTKTSNVQDDKLPKESGKIHWGHYLLPSDFLANYYERNTVTLGSELLLHLFGLGNFAQNMPVTCDGLRAEVVPGKKFLSRSSCNNDIETQFDAIKQAILEFDIE</sequence>
<dbReference type="PATRIC" id="fig|989403.3.peg.2455"/>